<name>A0ABN9F6M3_9NEOB</name>
<comment type="caution">
    <text evidence="2">The sequence shown here is derived from an EMBL/GenBank/DDBJ whole genome shotgun (WGS) entry which is preliminary data.</text>
</comment>
<evidence type="ECO:0000256" key="1">
    <source>
        <dbReference type="SAM" id="MobiDB-lite"/>
    </source>
</evidence>
<dbReference type="Proteomes" id="UP001162483">
    <property type="component" value="Unassembled WGS sequence"/>
</dbReference>
<gene>
    <name evidence="2" type="ORF">SPARVUS_LOCUS11149652</name>
</gene>
<organism evidence="2 3">
    <name type="scientific">Staurois parvus</name>
    <dbReference type="NCBI Taxonomy" id="386267"/>
    <lineage>
        <taxon>Eukaryota</taxon>
        <taxon>Metazoa</taxon>
        <taxon>Chordata</taxon>
        <taxon>Craniata</taxon>
        <taxon>Vertebrata</taxon>
        <taxon>Euteleostomi</taxon>
        <taxon>Amphibia</taxon>
        <taxon>Batrachia</taxon>
        <taxon>Anura</taxon>
        <taxon>Neobatrachia</taxon>
        <taxon>Ranoidea</taxon>
        <taxon>Ranidae</taxon>
        <taxon>Staurois</taxon>
    </lineage>
</organism>
<proteinExistence type="predicted"/>
<feature type="region of interest" description="Disordered" evidence="1">
    <location>
        <begin position="1"/>
        <end position="31"/>
    </location>
</feature>
<protein>
    <submittedName>
        <fullName evidence="2">Uncharacterized protein</fullName>
    </submittedName>
</protein>
<evidence type="ECO:0000313" key="3">
    <source>
        <dbReference type="Proteomes" id="UP001162483"/>
    </source>
</evidence>
<feature type="non-terminal residue" evidence="2">
    <location>
        <position position="108"/>
    </location>
</feature>
<keyword evidence="3" id="KW-1185">Reference proteome</keyword>
<sequence length="108" mass="11466">MLIAEDRAGSSLSDVGVQLKMSGAQRRSTRAVYRGSAEQRIGSRVCRVVYRDQQGREGSADLRIEDSGAESRGQQGGGQGSQLAGQRTGVTAGRAEDRGHCWQGTAGR</sequence>
<evidence type="ECO:0000313" key="2">
    <source>
        <dbReference type="EMBL" id="CAI9591138.1"/>
    </source>
</evidence>
<reference evidence="2" key="1">
    <citation type="submission" date="2023-05" db="EMBL/GenBank/DDBJ databases">
        <authorList>
            <person name="Stuckert A."/>
        </authorList>
    </citation>
    <scope>NUCLEOTIDE SEQUENCE</scope>
</reference>
<feature type="compositionally biased region" description="Basic and acidic residues" evidence="1">
    <location>
        <begin position="55"/>
        <end position="66"/>
    </location>
</feature>
<accession>A0ABN9F6M3</accession>
<dbReference type="EMBL" id="CATNWA010016246">
    <property type="protein sequence ID" value="CAI9591138.1"/>
    <property type="molecule type" value="Genomic_DNA"/>
</dbReference>
<feature type="region of interest" description="Disordered" evidence="1">
    <location>
        <begin position="55"/>
        <end position="108"/>
    </location>
</feature>